<evidence type="ECO:0000313" key="2">
    <source>
        <dbReference type="Proteomes" id="UP000054538"/>
    </source>
</evidence>
<sequence length="97" mass="10485">MLQSALFAPKQLVASRCPTTALTYPAVVSHFATTGLPVTSSSVSTTCQDTILADLPGAQRRCRQRRAVLHASLPRHTIAETRLFLVRPSRNGPTLNS</sequence>
<gene>
    <name evidence="1" type="ORF">PAXRUDRAFT_324372</name>
</gene>
<dbReference type="Proteomes" id="UP000054538">
    <property type="component" value="Unassembled WGS sequence"/>
</dbReference>
<accession>A0A0D0DF07</accession>
<evidence type="ECO:0000313" key="1">
    <source>
        <dbReference type="EMBL" id="KIK96197.1"/>
    </source>
</evidence>
<name>A0A0D0DF07_9AGAM</name>
<reference evidence="2" key="2">
    <citation type="submission" date="2015-01" db="EMBL/GenBank/DDBJ databases">
        <title>Evolutionary Origins and Diversification of the Mycorrhizal Mutualists.</title>
        <authorList>
            <consortium name="DOE Joint Genome Institute"/>
            <consortium name="Mycorrhizal Genomics Consortium"/>
            <person name="Kohler A."/>
            <person name="Kuo A."/>
            <person name="Nagy L.G."/>
            <person name="Floudas D."/>
            <person name="Copeland A."/>
            <person name="Barry K.W."/>
            <person name="Cichocki N."/>
            <person name="Veneault-Fourrey C."/>
            <person name="LaButti K."/>
            <person name="Lindquist E.A."/>
            <person name="Lipzen A."/>
            <person name="Lundell T."/>
            <person name="Morin E."/>
            <person name="Murat C."/>
            <person name="Riley R."/>
            <person name="Ohm R."/>
            <person name="Sun H."/>
            <person name="Tunlid A."/>
            <person name="Henrissat B."/>
            <person name="Grigoriev I.V."/>
            <person name="Hibbett D.S."/>
            <person name="Martin F."/>
        </authorList>
    </citation>
    <scope>NUCLEOTIDE SEQUENCE [LARGE SCALE GENOMIC DNA]</scope>
    <source>
        <strain evidence="2">Ve08.2h10</strain>
    </source>
</reference>
<keyword evidence="2" id="KW-1185">Reference proteome</keyword>
<reference evidence="1 2" key="1">
    <citation type="submission" date="2014-04" db="EMBL/GenBank/DDBJ databases">
        <authorList>
            <consortium name="DOE Joint Genome Institute"/>
            <person name="Kuo A."/>
            <person name="Kohler A."/>
            <person name="Jargeat P."/>
            <person name="Nagy L.G."/>
            <person name="Floudas D."/>
            <person name="Copeland A."/>
            <person name="Barry K.W."/>
            <person name="Cichocki N."/>
            <person name="Veneault-Fourrey C."/>
            <person name="LaButti K."/>
            <person name="Lindquist E.A."/>
            <person name="Lipzen A."/>
            <person name="Lundell T."/>
            <person name="Morin E."/>
            <person name="Murat C."/>
            <person name="Sun H."/>
            <person name="Tunlid A."/>
            <person name="Henrissat B."/>
            <person name="Grigoriev I.V."/>
            <person name="Hibbett D.S."/>
            <person name="Martin F."/>
            <person name="Nordberg H.P."/>
            <person name="Cantor M.N."/>
            <person name="Hua S.X."/>
        </authorList>
    </citation>
    <scope>NUCLEOTIDE SEQUENCE [LARGE SCALE GENOMIC DNA]</scope>
    <source>
        <strain evidence="1 2">Ve08.2h10</strain>
    </source>
</reference>
<dbReference type="EMBL" id="KN824998">
    <property type="protein sequence ID" value="KIK96197.1"/>
    <property type="molecule type" value="Genomic_DNA"/>
</dbReference>
<dbReference type="HOGENOM" id="CLU_2347343_0_0_1"/>
<proteinExistence type="predicted"/>
<protein>
    <submittedName>
        <fullName evidence="1">Uncharacterized protein</fullName>
    </submittedName>
</protein>
<dbReference type="InParanoid" id="A0A0D0DF07"/>
<organism evidence="1 2">
    <name type="scientific">Paxillus rubicundulus Ve08.2h10</name>
    <dbReference type="NCBI Taxonomy" id="930991"/>
    <lineage>
        <taxon>Eukaryota</taxon>
        <taxon>Fungi</taxon>
        <taxon>Dikarya</taxon>
        <taxon>Basidiomycota</taxon>
        <taxon>Agaricomycotina</taxon>
        <taxon>Agaricomycetes</taxon>
        <taxon>Agaricomycetidae</taxon>
        <taxon>Boletales</taxon>
        <taxon>Paxilineae</taxon>
        <taxon>Paxillaceae</taxon>
        <taxon>Paxillus</taxon>
    </lineage>
</organism>
<dbReference type="AlphaFoldDB" id="A0A0D0DF07"/>